<dbReference type="EMBL" id="VSSQ01127184">
    <property type="protein sequence ID" value="MPN56628.1"/>
    <property type="molecule type" value="Genomic_DNA"/>
</dbReference>
<protein>
    <submittedName>
        <fullName evidence="1">Uncharacterized protein</fullName>
    </submittedName>
</protein>
<proteinExistence type="predicted"/>
<reference evidence="1" key="1">
    <citation type="submission" date="2019-08" db="EMBL/GenBank/DDBJ databases">
        <authorList>
            <person name="Kucharzyk K."/>
            <person name="Murdoch R.W."/>
            <person name="Higgins S."/>
            <person name="Loffler F."/>
        </authorList>
    </citation>
    <scope>NUCLEOTIDE SEQUENCE</scope>
</reference>
<name>A0A645IYY3_9ZZZZ</name>
<sequence>MTFMGCNCGRNFTDAAERLAKSGAFTCTEDAYLAAWAAENKRNKGVNHGLRTIEYMLAREHPIESAIFNNRVNWNQVPDVSMEDVDIVESMVRWWCSITARYMRDAVEAQMKARVATELLRTDAQAAAREGTQHG</sequence>
<comment type="caution">
    <text evidence="1">The sequence shown here is derived from an EMBL/GenBank/DDBJ whole genome shotgun (WGS) entry which is preliminary data.</text>
</comment>
<dbReference type="AlphaFoldDB" id="A0A645IYY3"/>
<organism evidence="1">
    <name type="scientific">bioreactor metagenome</name>
    <dbReference type="NCBI Taxonomy" id="1076179"/>
    <lineage>
        <taxon>unclassified sequences</taxon>
        <taxon>metagenomes</taxon>
        <taxon>ecological metagenomes</taxon>
    </lineage>
</organism>
<gene>
    <name evidence="1" type="ORF">SDC9_204318</name>
</gene>
<accession>A0A645IYY3</accession>
<evidence type="ECO:0000313" key="1">
    <source>
        <dbReference type="EMBL" id="MPN56628.1"/>
    </source>
</evidence>